<accession>A0A0F9KIK6</accession>
<keyword evidence="1" id="KW-0472">Membrane</keyword>
<dbReference type="AlphaFoldDB" id="A0A0F9KIK6"/>
<protein>
    <submittedName>
        <fullName evidence="2">Uncharacterized protein</fullName>
    </submittedName>
</protein>
<feature type="transmembrane region" description="Helical" evidence="1">
    <location>
        <begin position="46"/>
        <end position="67"/>
    </location>
</feature>
<evidence type="ECO:0000313" key="2">
    <source>
        <dbReference type="EMBL" id="KKM15150.1"/>
    </source>
</evidence>
<gene>
    <name evidence="2" type="ORF">LCGC14_1698930</name>
</gene>
<name>A0A0F9KIK6_9ZZZZ</name>
<organism evidence="2">
    <name type="scientific">marine sediment metagenome</name>
    <dbReference type="NCBI Taxonomy" id="412755"/>
    <lineage>
        <taxon>unclassified sequences</taxon>
        <taxon>metagenomes</taxon>
        <taxon>ecological metagenomes</taxon>
    </lineage>
</organism>
<proteinExistence type="predicted"/>
<evidence type="ECO:0000256" key="1">
    <source>
        <dbReference type="SAM" id="Phobius"/>
    </source>
</evidence>
<reference evidence="2" key="1">
    <citation type="journal article" date="2015" name="Nature">
        <title>Complex archaea that bridge the gap between prokaryotes and eukaryotes.</title>
        <authorList>
            <person name="Spang A."/>
            <person name="Saw J.H."/>
            <person name="Jorgensen S.L."/>
            <person name="Zaremba-Niedzwiedzka K."/>
            <person name="Martijn J."/>
            <person name="Lind A.E."/>
            <person name="van Eijk R."/>
            <person name="Schleper C."/>
            <person name="Guy L."/>
            <person name="Ettema T.J."/>
        </authorList>
    </citation>
    <scope>NUCLEOTIDE SEQUENCE</scope>
</reference>
<sequence length="74" mass="8055">MPNLNLPEYNFKRLPELGWTIFVAAAIELGQVLVKTDLALVEDWQAWGIALGTAVMVGAAKAGLAWLGRRGKFS</sequence>
<dbReference type="EMBL" id="LAZR01014974">
    <property type="protein sequence ID" value="KKM15150.1"/>
    <property type="molecule type" value="Genomic_DNA"/>
</dbReference>
<keyword evidence="1" id="KW-0812">Transmembrane</keyword>
<comment type="caution">
    <text evidence="2">The sequence shown here is derived from an EMBL/GenBank/DDBJ whole genome shotgun (WGS) entry which is preliminary data.</text>
</comment>
<keyword evidence="1" id="KW-1133">Transmembrane helix</keyword>